<evidence type="ECO:0000256" key="1">
    <source>
        <dbReference type="ARBA" id="ARBA00022729"/>
    </source>
</evidence>
<dbReference type="SUPFAM" id="SSF53850">
    <property type="entry name" value="Periplasmic binding protein-like II"/>
    <property type="match status" value="1"/>
</dbReference>
<name>A0A1J4MWJ1_9ACTN</name>
<evidence type="ECO:0000313" key="3">
    <source>
        <dbReference type="EMBL" id="OIJ23741.1"/>
    </source>
</evidence>
<dbReference type="SMART" id="SM00062">
    <property type="entry name" value="PBPb"/>
    <property type="match status" value="1"/>
</dbReference>
<proteinExistence type="predicted"/>
<dbReference type="RefSeq" id="WP_045550971.1">
    <property type="nucleotide sequence ID" value="NZ_JZDQ02000056.1"/>
</dbReference>
<evidence type="ECO:0000259" key="2">
    <source>
        <dbReference type="SMART" id="SM00062"/>
    </source>
</evidence>
<feature type="domain" description="Solute-binding protein family 3/N-terminal" evidence="2">
    <location>
        <begin position="42"/>
        <end position="259"/>
    </location>
</feature>
<dbReference type="Gene3D" id="3.40.190.10">
    <property type="entry name" value="Periplasmic binding protein-like II"/>
    <property type="match status" value="2"/>
</dbReference>
<dbReference type="CDD" id="cd13530">
    <property type="entry name" value="PBP2_peptides_like"/>
    <property type="match status" value="1"/>
</dbReference>
<dbReference type="EMBL" id="JZDQ02000056">
    <property type="protein sequence ID" value="OIJ23741.1"/>
    <property type="molecule type" value="Genomic_DNA"/>
</dbReference>
<comment type="caution">
    <text evidence="3">The sequence shown here is derived from an EMBL/GenBank/DDBJ whole genome shotgun (WGS) entry which is preliminary data.</text>
</comment>
<dbReference type="Proteomes" id="UP000033772">
    <property type="component" value="Unassembled WGS sequence"/>
</dbReference>
<dbReference type="PANTHER" id="PTHR35936">
    <property type="entry name" value="MEMBRANE-BOUND LYTIC MUREIN TRANSGLYCOSYLASE F"/>
    <property type="match status" value="1"/>
</dbReference>
<evidence type="ECO:0000313" key="4">
    <source>
        <dbReference type="Proteomes" id="UP000033772"/>
    </source>
</evidence>
<gene>
    <name evidence="3" type="ORF">UG56_026315</name>
</gene>
<accession>A0A1J4MWJ1</accession>
<organism evidence="3 4">
    <name type="scientific">Nocardioides luteus</name>
    <dbReference type="NCBI Taxonomy" id="1844"/>
    <lineage>
        <taxon>Bacteria</taxon>
        <taxon>Bacillati</taxon>
        <taxon>Actinomycetota</taxon>
        <taxon>Actinomycetes</taxon>
        <taxon>Propionibacteriales</taxon>
        <taxon>Nocardioidaceae</taxon>
        <taxon>Nocardioides</taxon>
    </lineage>
</organism>
<dbReference type="InterPro" id="IPR001638">
    <property type="entry name" value="Solute-binding_3/MltF_N"/>
</dbReference>
<dbReference type="Pfam" id="PF00497">
    <property type="entry name" value="SBP_bac_3"/>
    <property type="match status" value="1"/>
</dbReference>
<keyword evidence="1" id="KW-0732">Signal</keyword>
<dbReference type="AlphaFoldDB" id="A0A1J4MWJ1"/>
<dbReference type="OrthoDB" id="9814902at2"/>
<reference evidence="3" key="1">
    <citation type="submission" date="2016-10" db="EMBL/GenBank/DDBJ databases">
        <title>Draft Genome Sequence of Nocardioides luteus Strain BAFB, an Alkane-Degrading Bacterium Isolated from JP-7 Polluted Soil.</title>
        <authorList>
            <person name="Brown L."/>
            <person name="Ruiz O.N."/>
            <person name="Gunasekera T."/>
        </authorList>
    </citation>
    <scope>NUCLEOTIDE SEQUENCE [LARGE SCALE GENOMIC DNA]</scope>
    <source>
        <strain evidence="3">BAFB</strain>
    </source>
</reference>
<dbReference type="PANTHER" id="PTHR35936:SF17">
    <property type="entry name" value="ARGININE-BINDING EXTRACELLULAR PROTEIN ARTP"/>
    <property type="match status" value="1"/>
</dbReference>
<dbReference type="STRING" id="1844.UG56_026315"/>
<sequence>MNQTKFVVAGALAILGAAVFSGRLSESAPSATDESSAAVGGTLRIGVDSAEPAYYKVDGVTKGFDYQMARSVAEGMGAEPEFVEMDFNELFPALRAGKIDMIGAQVTKTAEQEREFDFSAPYFVTYVSFLAPKGSPVRTRRDVDGKNIAVVEGTVQERYLEEQYRDVNVIEAPNADEAVRSMGRGEADAFFYGAPYAEPIIRSAPIALTEPIVYQAEDAPIGFVVREGDERKEQIDGVIEDMVLSGEWMKIKTDYFETAPLSEVFREKGV</sequence>
<keyword evidence="4" id="KW-1185">Reference proteome</keyword>
<protein>
    <recommendedName>
        <fullName evidence="2">Solute-binding protein family 3/N-terminal domain-containing protein</fullName>
    </recommendedName>
</protein>